<reference evidence="8 9" key="1">
    <citation type="submission" date="2023-09" db="EMBL/GenBank/DDBJ databases">
        <title>Pangenome analysis of Batrachochytrium dendrobatidis and related Chytrids.</title>
        <authorList>
            <person name="Yacoub M.N."/>
            <person name="Stajich J.E."/>
            <person name="James T.Y."/>
        </authorList>
    </citation>
    <scope>NUCLEOTIDE SEQUENCE [LARGE SCALE GENOMIC DNA]</scope>
    <source>
        <strain evidence="8 9">JEL0888</strain>
    </source>
</reference>
<dbReference type="InterPro" id="IPR033443">
    <property type="entry name" value="PROP1-like_PPR_dom"/>
</dbReference>
<dbReference type="EMBL" id="JADGIZ020000024">
    <property type="protein sequence ID" value="KAL2915388.1"/>
    <property type="molecule type" value="Genomic_DNA"/>
</dbReference>
<comment type="function">
    <text evidence="3">Regulates mitochondrial small subunit maturation by controlling 15S rRNA 5'-end processing. Localizes to the 5' precursor of the 15S rRNA in a position that is subsequently occupied by mS47 in the mature yeast mtSSU. Uses structure and sequence-specific RNA recognition, binding to a single-stranded region of the precursor and specifically recognizing bases -6 to -1. The exchange of Ccm1 for mS47 is coupled to the irreversible removal of precursor rRNA that is accompanied by conformational changes of the mitoribosomal proteins uS5m and mS26. These conformational changes signal completion of 5'-end rRNA processing through protection of the mature 5'-end of the 15S rRNA and stabilization of mS47. The removal of the 5' precursor together with the dissociation of Ccm1 may be catalyzed by the 5'-3' exoribonuclease Pet127. Involved in the specific removal of group I introns in mitochondrial encoded transcripts.</text>
</comment>
<dbReference type="Gene3D" id="1.25.40.10">
    <property type="entry name" value="Tetratricopeptide repeat domain"/>
    <property type="match status" value="3"/>
</dbReference>
<evidence type="ECO:0000256" key="3">
    <source>
        <dbReference type="ARBA" id="ARBA00044493"/>
    </source>
</evidence>
<dbReference type="InterPro" id="IPR002885">
    <property type="entry name" value="PPR_rpt"/>
</dbReference>
<feature type="domain" description="PROP1-like PPR" evidence="7">
    <location>
        <begin position="271"/>
        <end position="370"/>
    </location>
</feature>
<comment type="caution">
    <text evidence="8">The sequence shown here is derived from an EMBL/GenBank/DDBJ whole genome shotgun (WGS) entry which is preliminary data.</text>
</comment>
<evidence type="ECO:0000256" key="4">
    <source>
        <dbReference type="ARBA" id="ARBA00044511"/>
    </source>
</evidence>
<feature type="repeat" description="PPR" evidence="5">
    <location>
        <begin position="569"/>
        <end position="603"/>
    </location>
</feature>
<dbReference type="Proteomes" id="UP001527925">
    <property type="component" value="Unassembled WGS sequence"/>
</dbReference>
<dbReference type="Pfam" id="PF17177">
    <property type="entry name" value="PPR_long"/>
    <property type="match status" value="2"/>
</dbReference>
<organism evidence="8 9">
    <name type="scientific">Polyrhizophydium stewartii</name>
    <dbReference type="NCBI Taxonomy" id="2732419"/>
    <lineage>
        <taxon>Eukaryota</taxon>
        <taxon>Fungi</taxon>
        <taxon>Fungi incertae sedis</taxon>
        <taxon>Chytridiomycota</taxon>
        <taxon>Chytridiomycota incertae sedis</taxon>
        <taxon>Chytridiomycetes</taxon>
        <taxon>Rhizophydiales</taxon>
        <taxon>Rhizophydiales incertae sedis</taxon>
        <taxon>Polyrhizophydium</taxon>
    </lineage>
</organism>
<feature type="repeat" description="PPR" evidence="5">
    <location>
        <begin position="276"/>
        <end position="310"/>
    </location>
</feature>
<dbReference type="InterPro" id="IPR011990">
    <property type="entry name" value="TPR-like_helical_dom_sf"/>
</dbReference>
<protein>
    <recommendedName>
        <fullName evidence="7">PROP1-like PPR domain-containing protein</fullName>
    </recommendedName>
</protein>
<evidence type="ECO:0000256" key="1">
    <source>
        <dbReference type="ARBA" id="ARBA00006192"/>
    </source>
</evidence>
<evidence type="ECO:0000256" key="2">
    <source>
        <dbReference type="ARBA" id="ARBA00022737"/>
    </source>
</evidence>
<feature type="domain" description="PROP1-like PPR" evidence="7">
    <location>
        <begin position="505"/>
        <end position="647"/>
    </location>
</feature>
<accession>A0ABR4N7C7</accession>
<feature type="repeat" description="PPR" evidence="5">
    <location>
        <begin position="497"/>
        <end position="531"/>
    </location>
</feature>
<dbReference type="Pfam" id="PF13812">
    <property type="entry name" value="PPR_3"/>
    <property type="match status" value="1"/>
</dbReference>
<feature type="repeat" description="PPR" evidence="5">
    <location>
        <begin position="604"/>
        <end position="638"/>
    </location>
</feature>
<proteinExistence type="inferred from homology"/>
<name>A0ABR4N7C7_9FUNG</name>
<dbReference type="PROSITE" id="PS51375">
    <property type="entry name" value="PPR"/>
    <property type="match status" value="5"/>
</dbReference>
<evidence type="ECO:0000256" key="6">
    <source>
        <dbReference type="SAM" id="MobiDB-lite"/>
    </source>
</evidence>
<feature type="repeat" description="PPR" evidence="5">
    <location>
        <begin position="311"/>
        <end position="345"/>
    </location>
</feature>
<dbReference type="PANTHER" id="PTHR47447">
    <property type="entry name" value="OS03G0856100 PROTEIN"/>
    <property type="match status" value="1"/>
</dbReference>
<feature type="region of interest" description="Disordered" evidence="6">
    <location>
        <begin position="690"/>
        <end position="735"/>
    </location>
</feature>
<dbReference type="PANTHER" id="PTHR47447:SF24">
    <property type="entry name" value="PENTATRICOPEPTIDE REPEAT-CONTAINING PROTEIN"/>
    <property type="match status" value="1"/>
</dbReference>
<comment type="subunit">
    <text evidence="4">Binds to mitochondrial small subunit 15S rRNA.</text>
</comment>
<evidence type="ECO:0000313" key="9">
    <source>
        <dbReference type="Proteomes" id="UP001527925"/>
    </source>
</evidence>
<evidence type="ECO:0000313" key="8">
    <source>
        <dbReference type="EMBL" id="KAL2915388.1"/>
    </source>
</evidence>
<evidence type="ECO:0000259" key="7">
    <source>
        <dbReference type="Pfam" id="PF17177"/>
    </source>
</evidence>
<feature type="region of interest" description="Disordered" evidence="6">
    <location>
        <begin position="238"/>
        <end position="261"/>
    </location>
</feature>
<keyword evidence="9" id="KW-1185">Reference proteome</keyword>
<comment type="similarity">
    <text evidence="1">Belongs to the CCM1 family.</text>
</comment>
<sequence length="1089" mass="121218">MQVLLAVGAQRPSAAPARLCAALAAPAWTHAGQAAHAARRVRYQQRQHEHTAPPPPPLAGLRGLLASARSGDRRISNEQARRAAKLFRELQAADRTHLGPAEYAALLRLMARWDSCDPDDLKLVLGEMRSAGISPSVGDWTTLLAILARTGRIPQMQLTLHQLVAQSIITREEHVERLLRTLVHLKKPSGVAAVVGSLALSGIAITGVSAQALIEVHAKLGDVNNALAYFDMLRSRSDVPPPKVRRPRSGEQAGPSNSDPQQHRAIAAALSQIVPDARIIDSTIEAACAASRIDVAVSLYNRMIMRGIKPTLWTYSHLLRALGRARDPVTAAVVWDRMRFMGIEPDLKLYTMYIKLHADCGDISNMVAYFVEARSRGIKPDCWMFNALLHGYGVVRNVRAMHSVYENMVTTMRIVPDETTFTLLMDAHATAGDTQGAHRWFEIMCGDMSVPIPPVPDPAEQLGLTASHAGDNNSVPAVFARRTERGAVLPITAIKPGVIPFTVLLSANARAGNTEAVLRIVRDMQDRGVALNLHAYTAVLHAFATAGDMARAVETYNAMLSGPRPVMPDHAVFDTLIGGFVTRGEFGTAWEWMETMERRDIAPTANTFTIFIDAHIKAGDVDQAYEVFEKMVKRQIDPSEHALTTLIVHLTRERFVPVEPESDHETLRRANQVWEAARWRGKVKVEARAPLTSRDPAADPVDDDDSPRWRLVPDPGDGEQSPFLDETPPMPPSARSHEKIIRVYKRYRALHTKTRRPLKIYDALISHLIYFDRVYAARDIFVDMIHHGCIPDQSVMLRMVRAQAFKDGWPSVNRWFYSVLHIMDSLSQELTVPLSLSPSRAMSLTTIRENGMIDASAIDQQRFPDARLVRTRGEQTRLVLGSRPMRIWRDPAVREQFERDLTAVVAASYGRFAFLPEWRDALGGDSLGPQAEAAQGGDPLFARINTMHFDSRSKRFVLVGSITSEAAMQQYWHSVIETHARFGDPIKIHALAAEVLSRVNMFVFSDVLSSQTTLSNDGLQSVLHGKSKVDGFEWIDMALEPLQPFTLFFRTFVRYCELAGFWKARRMAIEWLFERAGGRGAAREQGRAQ</sequence>
<keyword evidence="2" id="KW-0677">Repeat</keyword>
<evidence type="ECO:0000256" key="5">
    <source>
        <dbReference type="PROSITE-ProRule" id="PRU00708"/>
    </source>
</evidence>
<gene>
    <name evidence="8" type="ORF">HK105_205004</name>
</gene>
<dbReference type="NCBIfam" id="TIGR00756">
    <property type="entry name" value="PPR"/>
    <property type="match status" value="4"/>
</dbReference>
<feature type="region of interest" description="Disordered" evidence="6">
    <location>
        <begin position="36"/>
        <end position="62"/>
    </location>
</feature>